<organism evidence="3 4">
    <name type="scientific">Alkalicaulis satelles</name>
    <dbReference type="NCBI Taxonomy" id="2609175"/>
    <lineage>
        <taxon>Bacteria</taxon>
        <taxon>Pseudomonadati</taxon>
        <taxon>Pseudomonadota</taxon>
        <taxon>Alphaproteobacteria</taxon>
        <taxon>Maricaulales</taxon>
        <taxon>Maricaulaceae</taxon>
        <taxon>Alkalicaulis</taxon>
    </lineage>
</organism>
<sequence>MTTILSWPRLAGAFSALVLFAAACAHAVSDPTAPDAVVAFGGPDRVVIETADGPVEFLAEIAATDEQRQRGLMHRESLDPDAGMLFDFEREQIVSIWMENTLIPLDILYIRRDGRIVKIIENAEPLSRSQLLSDFPVLAVLEIAGGRAGERGIEPGDTVRHALFGNAMTDAPAPADDDGGADEDGENGAEGEGAEDDSEDDNADDAEG</sequence>
<dbReference type="InterPro" id="IPR038695">
    <property type="entry name" value="Saro_0823-like_sf"/>
</dbReference>
<comment type="caution">
    <text evidence="3">The sequence shown here is derived from an EMBL/GenBank/DDBJ whole genome shotgun (WGS) entry which is preliminary data.</text>
</comment>
<dbReference type="PANTHER" id="PTHR37953">
    <property type="entry name" value="UPF0127 PROTEIN MJ1496"/>
    <property type="match status" value="1"/>
</dbReference>
<reference evidence="3 4" key="1">
    <citation type="submission" date="2019-09" db="EMBL/GenBank/DDBJ databases">
        <authorList>
            <person name="Kevbrin V."/>
            <person name="Grouzdev D.S."/>
        </authorList>
    </citation>
    <scope>NUCLEOTIDE SEQUENCE [LARGE SCALE GENOMIC DNA]</scope>
    <source>
        <strain evidence="3 4">G-192</strain>
    </source>
</reference>
<dbReference type="AlphaFoldDB" id="A0A5M6ZL67"/>
<proteinExistence type="predicted"/>
<protein>
    <submittedName>
        <fullName evidence="3">DUF192 domain-containing protein</fullName>
    </submittedName>
</protein>
<dbReference type="Gene3D" id="2.60.120.1140">
    <property type="entry name" value="Protein of unknown function DUF192"/>
    <property type="match status" value="1"/>
</dbReference>
<dbReference type="RefSeq" id="WP_150022102.1">
    <property type="nucleotide sequence ID" value="NZ_VWOJ01000001.1"/>
</dbReference>
<dbReference type="Pfam" id="PF02643">
    <property type="entry name" value="DUF192"/>
    <property type="match status" value="1"/>
</dbReference>
<feature type="compositionally biased region" description="Acidic residues" evidence="1">
    <location>
        <begin position="175"/>
        <end position="208"/>
    </location>
</feature>
<dbReference type="Proteomes" id="UP000325122">
    <property type="component" value="Unassembled WGS sequence"/>
</dbReference>
<evidence type="ECO:0000313" key="4">
    <source>
        <dbReference type="Proteomes" id="UP000325122"/>
    </source>
</evidence>
<dbReference type="PANTHER" id="PTHR37953:SF1">
    <property type="entry name" value="UPF0127 PROTEIN MJ1496"/>
    <property type="match status" value="1"/>
</dbReference>
<evidence type="ECO:0000256" key="2">
    <source>
        <dbReference type="SAM" id="SignalP"/>
    </source>
</evidence>
<dbReference type="EMBL" id="VWOJ01000001">
    <property type="protein sequence ID" value="KAA5805070.1"/>
    <property type="molecule type" value="Genomic_DNA"/>
</dbReference>
<name>A0A5M6ZL67_9PROT</name>
<keyword evidence="4" id="KW-1185">Reference proteome</keyword>
<keyword evidence="2" id="KW-0732">Signal</keyword>
<feature type="region of interest" description="Disordered" evidence="1">
    <location>
        <begin position="167"/>
        <end position="208"/>
    </location>
</feature>
<evidence type="ECO:0000313" key="3">
    <source>
        <dbReference type="EMBL" id="KAA5805070.1"/>
    </source>
</evidence>
<feature type="chain" id="PRO_5024280579" evidence="2">
    <location>
        <begin position="28"/>
        <end position="208"/>
    </location>
</feature>
<gene>
    <name evidence="3" type="ORF">F1654_03505</name>
</gene>
<evidence type="ECO:0000256" key="1">
    <source>
        <dbReference type="SAM" id="MobiDB-lite"/>
    </source>
</evidence>
<accession>A0A5M6ZL67</accession>
<dbReference type="InterPro" id="IPR003795">
    <property type="entry name" value="DUF192"/>
</dbReference>
<feature type="signal peptide" evidence="2">
    <location>
        <begin position="1"/>
        <end position="27"/>
    </location>
</feature>